<dbReference type="EMBL" id="NXIF01000054">
    <property type="protein sequence ID" value="PKI79831.1"/>
    <property type="molecule type" value="Genomic_DNA"/>
</dbReference>
<dbReference type="Proteomes" id="UP000233248">
    <property type="component" value="Unassembled WGS sequence"/>
</dbReference>
<evidence type="ECO:0000256" key="5">
    <source>
        <dbReference type="PIRSR" id="PIRSR602678-1"/>
    </source>
</evidence>
<dbReference type="InterPro" id="IPR036069">
    <property type="entry name" value="DUF34/NIF3_sf"/>
</dbReference>
<reference evidence="6 7" key="1">
    <citation type="submission" date="2017-09" db="EMBL/GenBank/DDBJ databases">
        <title>Genomics of the genus Arcobacter.</title>
        <authorList>
            <person name="Perez-Cataluna A."/>
            <person name="Figueras M.J."/>
            <person name="Salas-Masso N."/>
        </authorList>
    </citation>
    <scope>NUCLEOTIDE SEQUENCE [LARGE SCALE GENOMIC DNA]</scope>
    <source>
        <strain evidence="6 7">DSM 18005</strain>
    </source>
</reference>
<dbReference type="FunFam" id="3.40.1390.30:FF:000001">
    <property type="entry name" value="GTP cyclohydrolase 1 type 2"/>
    <property type="match status" value="1"/>
</dbReference>
<comment type="subunit">
    <text evidence="2">Homohexamer.</text>
</comment>
<dbReference type="Gene3D" id="3.40.1390.30">
    <property type="entry name" value="NIF3 (NGG1p interacting factor 3)-like"/>
    <property type="match status" value="2"/>
</dbReference>
<feature type="binding site" evidence="5">
    <location>
        <position position="62"/>
    </location>
    <ligand>
        <name>a divalent metal cation</name>
        <dbReference type="ChEBI" id="CHEBI:60240"/>
        <label>1</label>
    </ligand>
</feature>
<dbReference type="PANTHER" id="PTHR13799">
    <property type="entry name" value="NGG1 INTERACTING FACTOR 3"/>
    <property type="match status" value="1"/>
</dbReference>
<evidence type="ECO:0000256" key="2">
    <source>
        <dbReference type="ARBA" id="ARBA00011643"/>
    </source>
</evidence>
<name>A0A2N1IZV5_9BACT</name>
<sequence>MIVRDIYNILDEVSPFCLQEKWDNSGLLVGSFEDEVKRVYVSIDMDEEFLMSVEQNSLIITHHPLIFAPLKRINYDNYCTKLLKILIQKNISLISMHTNIDKTHLNMYVAKEVLKLDVIEKEDINDFIIYANVNKNFDEFAKEITSKLKIDYTNVVKCSDKVEKVAIVTGAGMSLLSEVKADCFLTGDIKYHDAMDAKSRNISLIDIRHYESEKYFSTLLVGILEKNLKKNELKAIISASKNPFKFCIQGETVE</sequence>
<evidence type="ECO:0000313" key="7">
    <source>
        <dbReference type="Proteomes" id="UP000233248"/>
    </source>
</evidence>
<evidence type="ECO:0000313" key="6">
    <source>
        <dbReference type="EMBL" id="PKI79831.1"/>
    </source>
</evidence>
<evidence type="ECO:0000256" key="1">
    <source>
        <dbReference type="ARBA" id="ARBA00006964"/>
    </source>
</evidence>
<feature type="binding site" evidence="5">
    <location>
        <position position="213"/>
    </location>
    <ligand>
        <name>a divalent metal cation</name>
        <dbReference type="ChEBI" id="CHEBI:60240"/>
        <label>1</label>
    </ligand>
</feature>
<feature type="binding site" evidence="5">
    <location>
        <position position="209"/>
    </location>
    <ligand>
        <name>a divalent metal cation</name>
        <dbReference type="ChEBI" id="CHEBI:60240"/>
        <label>1</label>
    </ligand>
</feature>
<keyword evidence="4 5" id="KW-0479">Metal-binding</keyword>
<comment type="caution">
    <text evidence="6">The sequence shown here is derived from an EMBL/GenBank/DDBJ whole genome shotgun (WGS) entry which is preliminary data.</text>
</comment>
<protein>
    <recommendedName>
        <fullName evidence="3">GTP cyclohydrolase 1 type 2 homolog</fullName>
    </recommendedName>
</protein>
<keyword evidence="7" id="KW-1185">Reference proteome</keyword>
<dbReference type="NCBIfam" id="TIGR00486">
    <property type="entry name" value="YbgI_SA1388"/>
    <property type="match status" value="1"/>
</dbReference>
<evidence type="ECO:0000256" key="3">
    <source>
        <dbReference type="ARBA" id="ARBA00022112"/>
    </source>
</evidence>
<proteinExistence type="inferred from homology"/>
<organism evidence="6 7">
    <name type="scientific">Malaciobacter halophilus</name>
    <dbReference type="NCBI Taxonomy" id="197482"/>
    <lineage>
        <taxon>Bacteria</taxon>
        <taxon>Pseudomonadati</taxon>
        <taxon>Campylobacterota</taxon>
        <taxon>Epsilonproteobacteria</taxon>
        <taxon>Campylobacterales</taxon>
        <taxon>Arcobacteraceae</taxon>
        <taxon>Malaciobacter</taxon>
    </lineage>
</organism>
<dbReference type="SUPFAM" id="SSF102705">
    <property type="entry name" value="NIF3 (NGG1p interacting factor 3)-like"/>
    <property type="match status" value="1"/>
</dbReference>
<dbReference type="RefSeq" id="WP_101185829.1">
    <property type="nucleotide sequence ID" value="NZ_CP031218.1"/>
</dbReference>
<accession>A0A2N1IZV5</accession>
<dbReference type="InterPro" id="IPR002678">
    <property type="entry name" value="DUF34/NIF3"/>
</dbReference>
<dbReference type="AlphaFoldDB" id="A0A2N1IZV5"/>
<feature type="binding site" evidence="5">
    <location>
        <position position="63"/>
    </location>
    <ligand>
        <name>a divalent metal cation</name>
        <dbReference type="ChEBI" id="CHEBI:60240"/>
        <label>1</label>
    </ligand>
</feature>
<dbReference type="Pfam" id="PF01784">
    <property type="entry name" value="DUF34_NIF3"/>
    <property type="match status" value="1"/>
</dbReference>
<dbReference type="PANTHER" id="PTHR13799:SF14">
    <property type="entry name" value="GTP CYCLOHYDROLASE 1 TYPE 2 HOMOLOG"/>
    <property type="match status" value="1"/>
</dbReference>
<gene>
    <name evidence="6" type="ORF">CP960_12535</name>
</gene>
<dbReference type="GO" id="GO:0046872">
    <property type="term" value="F:metal ion binding"/>
    <property type="evidence" value="ECO:0007669"/>
    <property type="project" value="UniProtKB-KW"/>
</dbReference>
<evidence type="ECO:0000256" key="4">
    <source>
        <dbReference type="ARBA" id="ARBA00022723"/>
    </source>
</evidence>
<comment type="similarity">
    <text evidence="1">Belongs to the GTP cyclohydrolase I type 2/NIF3 family.</text>
</comment>
<dbReference type="OrthoDB" id="9792792at2"/>
<feature type="binding site" evidence="5">
    <location>
        <position position="101"/>
    </location>
    <ligand>
        <name>a divalent metal cation</name>
        <dbReference type="ChEBI" id="CHEBI:60240"/>
        <label>1</label>
    </ligand>
</feature>
<dbReference type="KEGG" id="ahs:AHALO_2170"/>
<dbReference type="GO" id="GO:0005737">
    <property type="term" value="C:cytoplasm"/>
    <property type="evidence" value="ECO:0007669"/>
    <property type="project" value="TreeGrafter"/>
</dbReference>